<evidence type="ECO:0000313" key="4">
    <source>
        <dbReference type="EMBL" id="VAW32210.1"/>
    </source>
</evidence>
<dbReference type="GO" id="GO:0005840">
    <property type="term" value="C:ribosome"/>
    <property type="evidence" value="ECO:0007669"/>
    <property type="project" value="UniProtKB-KW"/>
</dbReference>
<accession>A0A3B0UT93</accession>
<evidence type="ECO:0000256" key="2">
    <source>
        <dbReference type="ARBA" id="ARBA00022980"/>
    </source>
</evidence>
<evidence type="ECO:0000256" key="3">
    <source>
        <dbReference type="ARBA" id="ARBA00023274"/>
    </source>
</evidence>
<proteinExistence type="inferred from homology"/>
<keyword evidence="3" id="KW-0687">Ribonucleoprotein</keyword>
<dbReference type="InterPro" id="IPR036899">
    <property type="entry name" value="Ribosomal_uL13_sf"/>
</dbReference>
<dbReference type="CDD" id="cd00392">
    <property type="entry name" value="Ribosomal_L13"/>
    <property type="match status" value="1"/>
</dbReference>
<dbReference type="GO" id="GO:0003735">
    <property type="term" value="F:structural constituent of ribosome"/>
    <property type="evidence" value="ECO:0007669"/>
    <property type="project" value="InterPro"/>
</dbReference>
<gene>
    <name evidence="4" type="ORF">MNBD_CPR01-422</name>
</gene>
<reference evidence="4" key="1">
    <citation type="submission" date="2018-06" db="EMBL/GenBank/DDBJ databases">
        <authorList>
            <person name="Zhirakovskaya E."/>
        </authorList>
    </citation>
    <scope>NUCLEOTIDE SEQUENCE</scope>
</reference>
<dbReference type="GO" id="GO:1990904">
    <property type="term" value="C:ribonucleoprotein complex"/>
    <property type="evidence" value="ECO:0007669"/>
    <property type="project" value="UniProtKB-KW"/>
</dbReference>
<dbReference type="PIRSF" id="PIRSF002181">
    <property type="entry name" value="Ribosomal_L13"/>
    <property type="match status" value="1"/>
</dbReference>
<protein>
    <submittedName>
        <fullName evidence="4">LSU ribosomal protein L13p (L13Ae)</fullName>
    </submittedName>
</protein>
<evidence type="ECO:0000256" key="1">
    <source>
        <dbReference type="ARBA" id="ARBA00006227"/>
    </source>
</evidence>
<dbReference type="NCBIfam" id="TIGR01066">
    <property type="entry name" value="rplM_bact"/>
    <property type="match status" value="1"/>
</dbReference>
<dbReference type="Pfam" id="PF00572">
    <property type="entry name" value="Ribosomal_L13"/>
    <property type="match status" value="1"/>
</dbReference>
<dbReference type="InterPro" id="IPR005823">
    <property type="entry name" value="Ribosomal_uL13_bac-type"/>
</dbReference>
<keyword evidence="2 4" id="KW-0689">Ribosomal protein</keyword>
<dbReference type="EMBL" id="UOEV01000029">
    <property type="protein sequence ID" value="VAW32210.1"/>
    <property type="molecule type" value="Genomic_DNA"/>
</dbReference>
<dbReference type="PANTHER" id="PTHR11545:SF2">
    <property type="entry name" value="LARGE RIBOSOMAL SUBUNIT PROTEIN UL13M"/>
    <property type="match status" value="1"/>
</dbReference>
<name>A0A3B0UT93_9ZZZZ</name>
<dbReference type="GO" id="GO:0006412">
    <property type="term" value="P:translation"/>
    <property type="evidence" value="ECO:0007669"/>
    <property type="project" value="InterPro"/>
</dbReference>
<organism evidence="4">
    <name type="scientific">hydrothermal vent metagenome</name>
    <dbReference type="NCBI Taxonomy" id="652676"/>
    <lineage>
        <taxon>unclassified sequences</taxon>
        <taxon>metagenomes</taxon>
        <taxon>ecological metagenomes</taxon>
    </lineage>
</organism>
<comment type="similarity">
    <text evidence="1">Belongs to the universal ribosomal protein uL13 family.</text>
</comment>
<dbReference type="GO" id="GO:0003729">
    <property type="term" value="F:mRNA binding"/>
    <property type="evidence" value="ECO:0007669"/>
    <property type="project" value="TreeGrafter"/>
</dbReference>
<dbReference type="PANTHER" id="PTHR11545">
    <property type="entry name" value="RIBOSOMAL PROTEIN L13"/>
    <property type="match status" value="1"/>
</dbReference>
<dbReference type="GO" id="GO:0017148">
    <property type="term" value="P:negative regulation of translation"/>
    <property type="evidence" value="ECO:0007669"/>
    <property type="project" value="TreeGrafter"/>
</dbReference>
<dbReference type="AlphaFoldDB" id="A0A3B0UT93"/>
<sequence>MTKTTQAPEIKNYVIDASGRTLGRVASEAASVLLGKKSTSFVKYRLLPVRVTIENAQKLWLSERRIKGKEYTHYTGYPGGLRTTSMSDLIEKKGVSEVIRKAVDGMLPRNKLRNERMKRLTITD</sequence>
<dbReference type="Gene3D" id="3.90.1180.10">
    <property type="entry name" value="Ribosomal protein L13"/>
    <property type="match status" value="1"/>
</dbReference>
<dbReference type="InterPro" id="IPR005822">
    <property type="entry name" value="Ribosomal_uL13"/>
</dbReference>
<dbReference type="SUPFAM" id="SSF52161">
    <property type="entry name" value="Ribosomal protein L13"/>
    <property type="match status" value="1"/>
</dbReference>